<gene>
    <name evidence="19" type="ORF">PFICI_02607</name>
</gene>
<dbReference type="EMBL" id="KI912110">
    <property type="protein sequence ID" value="ETS84582.1"/>
    <property type="molecule type" value="Genomic_DNA"/>
</dbReference>
<evidence type="ECO:0000313" key="20">
    <source>
        <dbReference type="Proteomes" id="UP000030651"/>
    </source>
</evidence>
<feature type="transmembrane region" description="Helical" evidence="16">
    <location>
        <begin position="187"/>
        <end position="213"/>
    </location>
</feature>
<dbReference type="KEGG" id="pfy:PFICI_02607"/>
<evidence type="ECO:0000259" key="18">
    <source>
        <dbReference type="PROSITE" id="PS52012"/>
    </source>
</evidence>
<keyword evidence="14" id="KW-0479">Metal-binding</keyword>
<evidence type="ECO:0000256" key="2">
    <source>
        <dbReference type="ARBA" id="ARBA00004589"/>
    </source>
</evidence>
<dbReference type="AlphaFoldDB" id="W3XGL5"/>
<dbReference type="InterPro" id="IPR052337">
    <property type="entry name" value="SAT4-like"/>
</dbReference>
<keyword evidence="5" id="KW-0964">Secreted</keyword>
<evidence type="ECO:0000256" key="17">
    <source>
        <dbReference type="SAM" id="SignalP"/>
    </source>
</evidence>
<dbReference type="GO" id="GO:0098552">
    <property type="term" value="C:side of membrane"/>
    <property type="evidence" value="ECO:0007669"/>
    <property type="project" value="UniProtKB-KW"/>
</dbReference>
<protein>
    <recommendedName>
        <fullName evidence="18">CFEM domain-containing protein</fullName>
    </recommendedName>
</protein>
<sequence>MWASIRVLVLMVVVAAFAELGIAADASSTTSTSAYTEALSQLPTCALKCLIAAVGESSCSATDVACQCTDAEFVSTAELCVMMSCTIEESLVAKNTTQTMCGAPIRDKSTEYTVVTTVLMSLACIFVLVRLGYRQFFTATDLGLDDWFILLTLLNCVPSAVINVSMLSNYGLGKDIWTLTPDEITSFARGFFIITLLYFSEVFVLKLSMLFFYLRIFPSRSVRRVVLGAVAFDILFGVAFIITALLQCRPISYNWTNWRGEGGGQCIDISAVAWANAAVSIALDLFMLGIPLSQLRQLNLHWKKKVGVALMFCVGTFVTIVSIIRLASLVEFRESTNLTWDYFGVALWSTVEITVGIICACMPAIRLILVRIAPKVFDVTLVRRSKYYYGNRKSKNITASQAARWRASTAWDPKLSQPSTDASKSAASRNSWMPPSVRHSWRVSRGDRIMADGILFSRVAPPQEQHLDEVDEDDQNRLVALEAIGPTKPHSVVLISGGVRSPIHSSRGHSPDLDGPAHAL</sequence>
<accession>W3XGL5</accession>
<dbReference type="InterPro" id="IPR008427">
    <property type="entry name" value="Extracellular_membr_CFEM_dom"/>
</dbReference>
<dbReference type="Pfam" id="PF05730">
    <property type="entry name" value="CFEM"/>
    <property type="match status" value="1"/>
</dbReference>
<dbReference type="RefSeq" id="XP_007829379.1">
    <property type="nucleotide sequence ID" value="XM_007831188.1"/>
</dbReference>
<feature type="disulfide bond" evidence="14">
    <location>
        <begin position="45"/>
        <end position="85"/>
    </location>
</feature>
<dbReference type="PANTHER" id="PTHR33048:SF143">
    <property type="entry name" value="EXTRACELLULAR MEMBRANE PROTEIN CFEM DOMAIN-CONTAINING PROTEIN-RELATED"/>
    <property type="match status" value="1"/>
</dbReference>
<feature type="transmembrane region" description="Helical" evidence="16">
    <location>
        <begin position="225"/>
        <end position="247"/>
    </location>
</feature>
<name>W3XGL5_PESFW</name>
<dbReference type="GO" id="GO:0005576">
    <property type="term" value="C:extracellular region"/>
    <property type="evidence" value="ECO:0007669"/>
    <property type="project" value="UniProtKB-SubCell"/>
</dbReference>
<keyword evidence="11 14" id="KW-1015">Disulfide bond</keyword>
<feature type="region of interest" description="Disordered" evidence="15">
    <location>
        <begin position="500"/>
        <end position="520"/>
    </location>
</feature>
<feature type="signal peptide" evidence="17">
    <location>
        <begin position="1"/>
        <end position="23"/>
    </location>
</feature>
<feature type="domain" description="CFEM" evidence="18">
    <location>
        <begin position="15"/>
        <end position="125"/>
    </location>
</feature>
<keyword evidence="14" id="KW-0408">Iron</keyword>
<evidence type="ECO:0000256" key="16">
    <source>
        <dbReference type="SAM" id="Phobius"/>
    </source>
</evidence>
<feature type="transmembrane region" description="Helical" evidence="16">
    <location>
        <begin position="145"/>
        <end position="167"/>
    </location>
</feature>
<evidence type="ECO:0000256" key="10">
    <source>
        <dbReference type="ARBA" id="ARBA00023136"/>
    </source>
</evidence>
<evidence type="ECO:0000256" key="3">
    <source>
        <dbReference type="ARBA" id="ARBA00004613"/>
    </source>
</evidence>
<keyword evidence="9 16" id="KW-1133">Transmembrane helix</keyword>
<feature type="transmembrane region" description="Helical" evidence="16">
    <location>
        <begin position="342"/>
        <end position="365"/>
    </location>
</feature>
<evidence type="ECO:0000256" key="15">
    <source>
        <dbReference type="SAM" id="MobiDB-lite"/>
    </source>
</evidence>
<evidence type="ECO:0000256" key="6">
    <source>
        <dbReference type="ARBA" id="ARBA00022622"/>
    </source>
</evidence>
<comment type="similarity">
    <text evidence="13">Belongs to the SAT4 family.</text>
</comment>
<feature type="disulfide bond" evidence="14">
    <location>
        <begin position="59"/>
        <end position="66"/>
    </location>
</feature>
<evidence type="ECO:0000256" key="8">
    <source>
        <dbReference type="ARBA" id="ARBA00022729"/>
    </source>
</evidence>
<dbReference type="OrthoDB" id="2496787at2759"/>
<evidence type="ECO:0000256" key="1">
    <source>
        <dbReference type="ARBA" id="ARBA00004141"/>
    </source>
</evidence>
<dbReference type="OMA" id="LNMTYTY"/>
<dbReference type="Pfam" id="PF20684">
    <property type="entry name" value="Fung_rhodopsin"/>
    <property type="match status" value="1"/>
</dbReference>
<evidence type="ECO:0000256" key="5">
    <source>
        <dbReference type="ARBA" id="ARBA00022525"/>
    </source>
</evidence>
<feature type="transmembrane region" description="Helical" evidence="16">
    <location>
        <begin position="267"/>
        <end position="287"/>
    </location>
</feature>
<dbReference type="SMART" id="SM00747">
    <property type="entry name" value="CFEM"/>
    <property type="match status" value="1"/>
</dbReference>
<evidence type="ECO:0000256" key="13">
    <source>
        <dbReference type="ARBA" id="ARBA00038359"/>
    </source>
</evidence>
<feature type="binding site" description="axial binding residue" evidence="14">
    <location>
        <position position="63"/>
    </location>
    <ligand>
        <name>heme</name>
        <dbReference type="ChEBI" id="CHEBI:30413"/>
    </ligand>
    <ligandPart>
        <name>Fe</name>
        <dbReference type="ChEBI" id="CHEBI:18248"/>
    </ligandPart>
</feature>
<feature type="disulfide bond" evidence="14">
    <location>
        <begin position="68"/>
        <end position="101"/>
    </location>
</feature>
<dbReference type="GeneID" id="19267620"/>
<proteinExistence type="inferred from homology"/>
<feature type="chain" id="PRO_5004835066" description="CFEM domain-containing protein" evidence="17">
    <location>
        <begin position="24"/>
        <end position="520"/>
    </location>
</feature>
<keyword evidence="6" id="KW-0325">Glycoprotein</keyword>
<evidence type="ECO:0000256" key="9">
    <source>
        <dbReference type="ARBA" id="ARBA00022989"/>
    </source>
</evidence>
<dbReference type="eggNOG" id="ENOG502SKG6">
    <property type="taxonomic scope" value="Eukaryota"/>
</dbReference>
<dbReference type="Proteomes" id="UP000030651">
    <property type="component" value="Unassembled WGS sequence"/>
</dbReference>
<evidence type="ECO:0000313" key="19">
    <source>
        <dbReference type="EMBL" id="ETS84582.1"/>
    </source>
</evidence>
<feature type="compositionally biased region" description="Polar residues" evidence="15">
    <location>
        <begin position="416"/>
        <end position="433"/>
    </location>
</feature>
<keyword evidence="14" id="KW-0349">Heme</keyword>
<comment type="subcellular location">
    <subcellularLocation>
        <location evidence="2">Membrane</location>
        <topology evidence="2">Lipid-anchor</topology>
        <topology evidence="2">GPI-anchor</topology>
    </subcellularLocation>
    <subcellularLocation>
        <location evidence="1">Membrane</location>
        <topology evidence="1">Multi-pass membrane protein</topology>
    </subcellularLocation>
    <subcellularLocation>
        <location evidence="3">Secreted</location>
    </subcellularLocation>
</comment>
<reference evidence="20" key="1">
    <citation type="journal article" date="2015" name="BMC Genomics">
        <title>Genomic and transcriptomic analysis of the endophytic fungus Pestalotiopsis fici reveals its lifestyle and high potential for synthesis of natural products.</title>
        <authorList>
            <person name="Wang X."/>
            <person name="Zhang X."/>
            <person name="Liu L."/>
            <person name="Xiang M."/>
            <person name="Wang W."/>
            <person name="Sun X."/>
            <person name="Che Y."/>
            <person name="Guo L."/>
            <person name="Liu G."/>
            <person name="Guo L."/>
            <person name="Wang C."/>
            <person name="Yin W.B."/>
            <person name="Stadler M."/>
            <person name="Zhang X."/>
            <person name="Liu X."/>
        </authorList>
    </citation>
    <scope>NUCLEOTIDE SEQUENCE [LARGE SCALE GENOMIC DNA]</scope>
    <source>
        <strain evidence="20">W106-1 / CGMCC3.15140</strain>
    </source>
</reference>
<feature type="transmembrane region" description="Helical" evidence="16">
    <location>
        <begin position="112"/>
        <end position="133"/>
    </location>
</feature>
<comment type="similarity">
    <text evidence="4">Belongs to the RBT5 family.</text>
</comment>
<keyword evidence="10 16" id="KW-0472">Membrane</keyword>
<dbReference type="PROSITE" id="PS52012">
    <property type="entry name" value="CFEM"/>
    <property type="match status" value="1"/>
</dbReference>
<feature type="region of interest" description="Disordered" evidence="15">
    <location>
        <begin position="411"/>
        <end position="438"/>
    </location>
</feature>
<dbReference type="InParanoid" id="W3XGL5"/>
<evidence type="ECO:0000256" key="4">
    <source>
        <dbReference type="ARBA" id="ARBA00010031"/>
    </source>
</evidence>
<keyword evidence="20" id="KW-1185">Reference proteome</keyword>
<evidence type="ECO:0000256" key="12">
    <source>
        <dbReference type="ARBA" id="ARBA00023288"/>
    </source>
</evidence>
<dbReference type="HOGENOM" id="CLU_028200_6_3_1"/>
<keyword evidence="8 17" id="KW-0732">Signal</keyword>
<evidence type="ECO:0000256" key="11">
    <source>
        <dbReference type="ARBA" id="ARBA00023157"/>
    </source>
</evidence>
<feature type="transmembrane region" description="Helical" evidence="16">
    <location>
        <begin position="308"/>
        <end position="330"/>
    </location>
</feature>
<dbReference type="PANTHER" id="PTHR33048">
    <property type="entry name" value="PTH11-LIKE INTEGRAL MEMBRANE PROTEIN (AFU_ORTHOLOGUE AFUA_5G11245)"/>
    <property type="match status" value="1"/>
</dbReference>
<organism evidence="19 20">
    <name type="scientific">Pestalotiopsis fici (strain W106-1 / CGMCC3.15140)</name>
    <dbReference type="NCBI Taxonomy" id="1229662"/>
    <lineage>
        <taxon>Eukaryota</taxon>
        <taxon>Fungi</taxon>
        <taxon>Dikarya</taxon>
        <taxon>Ascomycota</taxon>
        <taxon>Pezizomycotina</taxon>
        <taxon>Sordariomycetes</taxon>
        <taxon>Xylariomycetidae</taxon>
        <taxon>Amphisphaeriales</taxon>
        <taxon>Sporocadaceae</taxon>
        <taxon>Pestalotiopsis</taxon>
    </lineage>
</organism>
<keyword evidence="6" id="KW-0336">GPI-anchor</keyword>
<dbReference type="GO" id="GO:0046872">
    <property type="term" value="F:metal ion binding"/>
    <property type="evidence" value="ECO:0007669"/>
    <property type="project" value="UniProtKB-UniRule"/>
</dbReference>
<feature type="disulfide bond" evidence="14">
    <location>
        <begin position="49"/>
        <end position="80"/>
    </location>
</feature>
<keyword evidence="7 16" id="KW-0812">Transmembrane</keyword>
<evidence type="ECO:0000256" key="7">
    <source>
        <dbReference type="ARBA" id="ARBA00022692"/>
    </source>
</evidence>
<keyword evidence="12" id="KW-0449">Lipoprotein</keyword>
<evidence type="ECO:0000256" key="14">
    <source>
        <dbReference type="PROSITE-ProRule" id="PRU01356"/>
    </source>
</evidence>
<dbReference type="InterPro" id="IPR049326">
    <property type="entry name" value="Rhodopsin_dom_fungi"/>
</dbReference>